<evidence type="ECO:0000313" key="2">
    <source>
        <dbReference type="EMBL" id="PSS35360.1"/>
    </source>
</evidence>
<dbReference type="SUPFAM" id="SSF49899">
    <property type="entry name" value="Concanavalin A-like lectins/glucanases"/>
    <property type="match status" value="1"/>
</dbReference>
<dbReference type="Pfam" id="PF00622">
    <property type="entry name" value="SPRY"/>
    <property type="match status" value="1"/>
</dbReference>
<dbReference type="InterPro" id="IPR013320">
    <property type="entry name" value="ConA-like_dom_sf"/>
</dbReference>
<dbReference type="PROSITE" id="PS50188">
    <property type="entry name" value="B302_SPRY"/>
    <property type="match status" value="1"/>
</dbReference>
<reference evidence="2 3" key="1">
    <citation type="submission" date="2018-02" db="EMBL/GenBank/DDBJ databases">
        <title>Genome sequence of the basidiomycete white-rot fungus Phlebia centrifuga.</title>
        <authorList>
            <person name="Granchi Z."/>
            <person name="Peng M."/>
            <person name="de Vries R.P."/>
            <person name="Hilden K."/>
            <person name="Makela M.R."/>
            <person name="Grigoriev I."/>
            <person name="Riley R."/>
        </authorList>
    </citation>
    <scope>NUCLEOTIDE SEQUENCE [LARGE SCALE GENOMIC DNA]</scope>
    <source>
        <strain evidence="2 3">FBCC195</strain>
    </source>
</reference>
<sequence length="574" mass="65289">MSHQSFTAVEMSPESEWTKFSSSWAYQSDGTAISDDKGPIRFGPSYERTLSRAAISVTLKYVLKSITAGDVIGCGLNFIHNRIFFTKNGTFLGLVFEKVGKPQLKKKRAILQDPTTPARARWIRTSYQRLELDERVQIYPWVALQSESDSVRANFGHSAPFLYLINDHRSRFKSSTALAAVFPSELLQRILDFLRPEPDDDEEVIRVYKRAVGSCGLTCRYWSTRCRPYLYETLRLTSIKDLNTLLSFLKLPASPIARSVRLLHIREDISNGRIPWGHLALIRLASKLVALEELNLERLGRPHDIHDLHSRLPPLLSGSRMSALYSAFRTVKTFDLNTHHFGSLAELSHIVAAFPALQSFKCMHISWRKRETHPRTFRAPRRLEFIEADDCTERWKIFRLLTARWGRLPTDWSSSVRCPGLDPADSSALETIVELLCRDASPFTASYESDEGNRCWYLQTQGTSMSPGFMFTLVPHTVIQHTEVESTRAVTFITEFSLFIGNFYQIKSSQLLEYPWQLIDSLFSSISKVNLVFVSLGPKVSIDSAEWTIEKLAEALAGRMPSLHTQGSLRITNA</sequence>
<dbReference type="Gene3D" id="2.60.120.920">
    <property type="match status" value="1"/>
</dbReference>
<dbReference type="InterPro" id="IPR001870">
    <property type="entry name" value="B30.2/SPRY"/>
</dbReference>
<organism evidence="2 3">
    <name type="scientific">Hermanssonia centrifuga</name>
    <dbReference type="NCBI Taxonomy" id="98765"/>
    <lineage>
        <taxon>Eukaryota</taxon>
        <taxon>Fungi</taxon>
        <taxon>Dikarya</taxon>
        <taxon>Basidiomycota</taxon>
        <taxon>Agaricomycotina</taxon>
        <taxon>Agaricomycetes</taxon>
        <taxon>Polyporales</taxon>
        <taxon>Meruliaceae</taxon>
        <taxon>Hermanssonia</taxon>
    </lineage>
</organism>
<dbReference type="Proteomes" id="UP000186601">
    <property type="component" value="Unassembled WGS sequence"/>
</dbReference>
<dbReference type="EMBL" id="MLYV02000137">
    <property type="protein sequence ID" value="PSS35360.1"/>
    <property type="molecule type" value="Genomic_DNA"/>
</dbReference>
<proteinExistence type="predicted"/>
<name>A0A2R6RZB2_9APHY</name>
<dbReference type="OrthoDB" id="2804335at2759"/>
<comment type="caution">
    <text evidence="2">The sequence shown here is derived from an EMBL/GenBank/DDBJ whole genome shotgun (WGS) entry which is preliminary data.</text>
</comment>
<dbReference type="InterPro" id="IPR003877">
    <property type="entry name" value="SPRY_dom"/>
</dbReference>
<protein>
    <recommendedName>
        <fullName evidence="1">B30.2/SPRY domain-containing protein</fullName>
    </recommendedName>
</protein>
<evidence type="ECO:0000313" key="3">
    <source>
        <dbReference type="Proteomes" id="UP000186601"/>
    </source>
</evidence>
<keyword evidence="3" id="KW-1185">Reference proteome</keyword>
<feature type="domain" description="B30.2/SPRY" evidence="1">
    <location>
        <begin position="1"/>
        <end position="160"/>
    </location>
</feature>
<accession>A0A2R6RZB2</accession>
<dbReference type="AlphaFoldDB" id="A0A2R6RZB2"/>
<dbReference type="InterPro" id="IPR043136">
    <property type="entry name" value="B30.2/SPRY_sf"/>
</dbReference>
<evidence type="ECO:0000259" key="1">
    <source>
        <dbReference type="PROSITE" id="PS50188"/>
    </source>
</evidence>
<dbReference type="STRING" id="98765.A0A2R6RZB2"/>
<gene>
    <name evidence="2" type="ORF">PHLCEN_2v1697</name>
</gene>